<gene>
    <name evidence="2" type="ORF">S7711_01741</name>
</gene>
<keyword evidence="3" id="KW-1185">Reference proteome</keyword>
<dbReference type="InterPro" id="IPR036291">
    <property type="entry name" value="NAD(P)-bd_dom_sf"/>
</dbReference>
<dbReference type="InterPro" id="IPR013154">
    <property type="entry name" value="ADH-like_N"/>
</dbReference>
<dbReference type="InterPro" id="IPR011032">
    <property type="entry name" value="GroES-like_sf"/>
</dbReference>
<dbReference type="OrthoDB" id="203908at2759"/>
<dbReference type="Gene3D" id="3.90.180.10">
    <property type="entry name" value="Medium-chain alcohol dehydrogenases, catalytic domain"/>
    <property type="match status" value="1"/>
</dbReference>
<dbReference type="EMBL" id="KL648534">
    <property type="protein sequence ID" value="KEY69290.1"/>
    <property type="molecule type" value="Genomic_DNA"/>
</dbReference>
<proteinExistence type="predicted"/>
<dbReference type="Gene3D" id="3.40.50.720">
    <property type="entry name" value="NAD(P)-binding Rossmann-like Domain"/>
    <property type="match status" value="1"/>
</dbReference>
<evidence type="ECO:0000259" key="1">
    <source>
        <dbReference type="SMART" id="SM00829"/>
    </source>
</evidence>
<evidence type="ECO:0000313" key="3">
    <source>
        <dbReference type="Proteomes" id="UP000028045"/>
    </source>
</evidence>
<evidence type="ECO:0000313" key="2">
    <source>
        <dbReference type="EMBL" id="KEY69290.1"/>
    </source>
</evidence>
<dbReference type="PANTHER" id="PTHR43677:SF4">
    <property type="entry name" value="QUINONE OXIDOREDUCTASE-LIKE PROTEIN 2"/>
    <property type="match status" value="1"/>
</dbReference>
<dbReference type="Pfam" id="PF00107">
    <property type="entry name" value="ADH_zinc_N"/>
    <property type="match status" value="1"/>
</dbReference>
<dbReference type="GO" id="GO:0016491">
    <property type="term" value="F:oxidoreductase activity"/>
    <property type="evidence" value="ECO:0007669"/>
    <property type="project" value="InterPro"/>
</dbReference>
<dbReference type="InterPro" id="IPR020843">
    <property type="entry name" value="ER"/>
</dbReference>
<dbReference type="Proteomes" id="UP000028045">
    <property type="component" value="Unassembled WGS sequence"/>
</dbReference>
<dbReference type="Pfam" id="PF08240">
    <property type="entry name" value="ADH_N"/>
    <property type="match status" value="1"/>
</dbReference>
<accession>A0A084AVG1</accession>
<dbReference type="AlphaFoldDB" id="A0A084AVG1"/>
<dbReference type="PANTHER" id="PTHR43677">
    <property type="entry name" value="SHORT-CHAIN DEHYDROGENASE/REDUCTASE"/>
    <property type="match status" value="1"/>
</dbReference>
<dbReference type="HOGENOM" id="CLU_026673_3_1_1"/>
<feature type="domain" description="Enoyl reductase (ER)" evidence="1">
    <location>
        <begin position="18"/>
        <end position="338"/>
    </location>
</feature>
<name>A0A084AVG1_STACB</name>
<sequence length="347" mass="38364">MSGKPNHTIRKVLISAYGDVSNVSVIQAEIAPPAKHEVQVDVLYSGFSGADINMRRGEYPMQRSAPLTPGYCFIGRVATNGRGASRFRPGDLVTALTIYDSEADKINVKEKHLIPVPDDVDPRQALALTLDWNTAYGLVHRAAKVTKGQRVFVHCISGAVGYAAMILSQMQGAVVYGTASERNHEALRELGAIPFTYTNKDWIEEMKKTGGAHAVFDPLGFDSWDESWEILVRDEPSILVGFGGNLYSLQGNGEKQKSGSLAMASLVAKNMCLWTKRSTTFYYIDRDRATFQPDLAELMKMLSDNRIWVPIRKIWDMQDIKEAHEAYGKVPGLGSLLIRVADTTPLP</sequence>
<dbReference type="GO" id="GO:0005739">
    <property type="term" value="C:mitochondrion"/>
    <property type="evidence" value="ECO:0007669"/>
    <property type="project" value="TreeGrafter"/>
</dbReference>
<dbReference type="CDD" id="cd08273">
    <property type="entry name" value="MDR8"/>
    <property type="match status" value="1"/>
</dbReference>
<dbReference type="SMART" id="SM00829">
    <property type="entry name" value="PKS_ER"/>
    <property type="match status" value="1"/>
</dbReference>
<dbReference type="SUPFAM" id="SSF50129">
    <property type="entry name" value="GroES-like"/>
    <property type="match status" value="1"/>
</dbReference>
<organism evidence="2 3">
    <name type="scientific">Stachybotrys chartarum (strain CBS 109288 / IBT 7711)</name>
    <name type="common">Toxic black mold</name>
    <name type="synonym">Stilbospora chartarum</name>
    <dbReference type="NCBI Taxonomy" id="1280523"/>
    <lineage>
        <taxon>Eukaryota</taxon>
        <taxon>Fungi</taxon>
        <taxon>Dikarya</taxon>
        <taxon>Ascomycota</taxon>
        <taxon>Pezizomycotina</taxon>
        <taxon>Sordariomycetes</taxon>
        <taxon>Hypocreomycetidae</taxon>
        <taxon>Hypocreales</taxon>
        <taxon>Stachybotryaceae</taxon>
        <taxon>Stachybotrys</taxon>
    </lineage>
</organism>
<dbReference type="InterPro" id="IPR051397">
    <property type="entry name" value="Zn-ADH-like_protein"/>
</dbReference>
<dbReference type="InterPro" id="IPR013149">
    <property type="entry name" value="ADH-like_C"/>
</dbReference>
<dbReference type="SUPFAM" id="SSF51735">
    <property type="entry name" value="NAD(P)-binding Rossmann-fold domains"/>
    <property type="match status" value="1"/>
</dbReference>
<protein>
    <recommendedName>
        <fullName evidence="1">Enoyl reductase (ER) domain-containing protein</fullName>
    </recommendedName>
</protein>
<reference evidence="2 3" key="1">
    <citation type="journal article" date="2014" name="BMC Genomics">
        <title>Comparative genome sequencing reveals chemotype-specific gene clusters in the toxigenic black mold Stachybotrys.</title>
        <authorList>
            <person name="Semeiks J."/>
            <person name="Borek D."/>
            <person name="Otwinowski Z."/>
            <person name="Grishin N.V."/>
        </authorList>
    </citation>
    <scope>NUCLEOTIDE SEQUENCE [LARGE SCALE GENOMIC DNA]</scope>
    <source>
        <strain evidence="3">CBS 109288 / IBT 7711</strain>
    </source>
</reference>